<feature type="compositionally biased region" description="Acidic residues" evidence="7">
    <location>
        <begin position="102"/>
        <end position="114"/>
    </location>
</feature>
<feature type="compositionally biased region" description="Basic residues" evidence="7">
    <location>
        <begin position="41"/>
        <end position="56"/>
    </location>
</feature>
<evidence type="ECO:0000256" key="5">
    <source>
        <dbReference type="ARBA" id="ARBA00022989"/>
    </source>
</evidence>
<feature type="domain" description="Major facilitator superfamily (MFS) profile" evidence="9">
    <location>
        <begin position="151"/>
        <end position="566"/>
    </location>
</feature>
<dbReference type="GO" id="GO:0022857">
    <property type="term" value="F:transmembrane transporter activity"/>
    <property type="evidence" value="ECO:0007669"/>
    <property type="project" value="InterPro"/>
</dbReference>
<keyword evidence="11" id="KW-1185">Reference proteome</keyword>
<dbReference type="AlphaFoldDB" id="U3J2U9"/>
<dbReference type="PROSITE" id="PS00216">
    <property type="entry name" value="SUGAR_TRANSPORT_1"/>
    <property type="match status" value="1"/>
</dbReference>
<name>U3J2U9_ANAPP</name>
<feature type="transmembrane region" description="Helical" evidence="8">
    <location>
        <begin position="428"/>
        <end position="445"/>
    </location>
</feature>
<reference evidence="10" key="3">
    <citation type="submission" date="2025-09" db="UniProtKB">
        <authorList>
            <consortium name="Ensembl"/>
        </authorList>
    </citation>
    <scope>IDENTIFICATION</scope>
</reference>
<sequence>MPPHCQPEPPLAQLEAVPSAPITGNSWQARPAAAPGVTGARRQRPAQAARRRRPGRRAPCTPPSSIPRPVPSCPVPARPGPARPLAEDGASEMSPEPPPAPDGEDGEPEEEEEAAAAAAAVREGGVCAMLLTRAGLKAGGCGAQQGIGRPSVYHAVVVIFLEFFAWGLLTTPMLTVLHETFTHHTFLMNGLVQGVKGFLSFLSAPLIGALSDAWGRKSFLLLTVFFTCAPIPLMRISPWWYFAMISVSGIFSVTFSVIFAYVADVTQEHERITAYGRVSATFAASLVTSPAIGAYLSASYGDNLVVIVATLVAVIDICFILLVVPESLPEKMRPASWGAAISWEQADPFASLKKVRKDSAVLPICITVFLSYLPEAGQYSSFFLYLRQIIGFGSASIAAFIAVVGILSIIAQTVFLSVLMRSIGNKNTVLLGLAFQILQLAWYGFGSQSWMMWAAGAVAAMSSITFPAISALVSRNAESDQQGVVQGIITGIRGLCNGLGPAVYGFIFFLFHVELNELSPDQTSEKNAMVDPREERAVIPGPPFLVGACIVLLAFLVAVFIPEHSKVSSNRKHSNSISSALSNNLDRSSEEDIEPLLQDSSV</sequence>
<evidence type="ECO:0000259" key="9">
    <source>
        <dbReference type="PROSITE" id="PS50850"/>
    </source>
</evidence>
<protein>
    <submittedName>
        <fullName evidence="10">Major facilitator superfamily domain containing 14B</fullName>
    </submittedName>
</protein>
<gene>
    <name evidence="10" type="primary">MFSD14B</name>
</gene>
<feature type="transmembrane region" description="Helical" evidence="8">
    <location>
        <begin position="451"/>
        <end position="473"/>
    </location>
</feature>
<evidence type="ECO:0000256" key="6">
    <source>
        <dbReference type="ARBA" id="ARBA00023136"/>
    </source>
</evidence>
<keyword evidence="5 8" id="KW-1133">Transmembrane helix</keyword>
<proteinExistence type="inferred from homology"/>
<evidence type="ECO:0000256" key="7">
    <source>
        <dbReference type="SAM" id="MobiDB-lite"/>
    </source>
</evidence>
<dbReference type="Proteomes" id="UP000016666">
    <property type="component" value="Chromosome Z"/>
</dbReference>
<feature type="region of interest" description="Disordered" evidence="7">
    <location>
        <begin position="1"/>
        <end position="118"/>
    </location>
</feature>
<dbReference type="CDD" id="cd17387">
    <property type="entry name" value="MFS_MFSD14"/>
    <property type="match status" value="1"/>
</dbReference>
<feature type="transmembrane region" description="Helical" evidence="8">
    <location>
        <begin position="389"/>
        <end position="416"/>
    </location>
</feature>
<dbReference type="GO" id="GO:0016020">
    <property type="term" value="C:membrane"/>
    <property type="evidence" value="ECO:0007669"/>
    <property type="project" value="UniProtKB-SubCell"/>
</dbReference>
<feature type="transmembrane region" description="Helical" evidence="8">
    <location>
        <begin position="304"/>
        <end position="324"/>
    </location>
</feature>
<reference evidence="10 11" key="1">
    <citation type="submission" date="2017-10" db="EMBL/GenBank/DDBJ databases">
        <title>A new Pekin duck reference genome.</title>
        <authorList>
            <person name="Hou Z.-C."/>
            <person name="Zhou Z.-K."/>
            <person name="Zhu F."/>
            <person name="Hou S.-S."/>
        </authorList>
    </citation>
    <scope>NUCLEOTIDE SEQUENCE [LARGE SCALE GENOMIC DNA]</scope>
</reference>
<evidence type="ECO:0000256" key="8">
    <source>
        <dbReference type="SAM" id="Phobius"/>
    </source>
</evidence>
<dbReference type="PANTHER" id="PTHR23504">
    <property type="entry name" value="MAJOR FACILITATOR SUPERFAMILY DOMAIN-CONTAINING PROTEIN 10"/>
    <property type="match status" value="1"/>
</dbReference>
<evidence type="ECO:0000256" key="3">
    <source>
        <dbReference type="ARBA" id="ARBA00022448"/>
    </source>
</evidence>
<feature type="transmembrane region" description="Helical" evidence="8">
    <location>
        <begin position="219"/>
        <end position="236"/>
    </location>
</feature>
<dbReference type="InterPro" id="IPR005829">
    <property type="entry name" value="Sugar_transporter_CS"/>
</dbReference>
<organism evidence="10 11">
    <name type="scientific">Anas platyrhynchos platyrhynchos</name>
    <name type="common">Northern mallard</name>
    <dbReference type="NCBI Taxonomy" id="8840"/>
    <lineage>
        <taxon>Eukaryota</taxon>
        <taxon>Metazoa</taxon>
        <taxon>Chordata</taxon>
        <taxon>Craniata</taxon>
        <taxon>Vertebrata</taxon>
        <taxon>Euteleostomi</taxon>
        <taxon>Archelosauria</taxon>
        <taxon>Archosauria</taxon>
        <taxon>Dinosauria</taxon>
        <taxon>Saurischia</taxon>
        <taxon>Theropoda</taxon>
        <taxon>Coelurosauria</taxon>
        <taxon>Aves</taxon>
        <taxon>Neognathae</taxon>
        <taxon>Galloanserae</taxon>
        <taxon>Anseriformes</taxon>
        <taxon>Anatidae</taxon>
        <taxon>Anatinae</taxon>
        <taxon>Anas</taxon>
    </lineage>
</organism>
<evidence type="ECO:0000256" key="2">
    <source>
        <dbReference type="ARBA" id="ARBA00008335"/>
    </source>
</evidence>
<feature type="transmembrane region" description="Helical" evidence="8">
    <location>
        <begin position="360"/>
        <end position="377"/>
    </location>
</feature>
<keyword evidence="6 8" id="KW-0472">Membrane</keyword>
<feature type="transmembrane region" description="Helical" evidence="8">
    <location>
        <begin position="274"/>
        <end position="298"/>
    </location>
</feature>
<evidence type="ECO:0000313" key="11">
    <source>
        <dbReference type="Proteomes" id="UP000016666"/>
    </source>
</evidence>
<dbReference type="Pfam" id="PF07690">
    <property type="entry name" value="MFS_1"/>
    <property type="match status" value="1"/>
</dbReference>
<feature type="transmembrane region" description="Helical" evidence="8">
    <location>
        <begin position="494"/>
        <end position="513"/>
    </location>
</feature>
<dbReference type="Ensembl" id="ENSAPLT00000014592.2">
    <property type="protein sequence ID" value="ENSAPLP00000013826.2"/>
    <property type="gene ID" value="ENSAPLG00000013999.2"/>
</dbReference>
<dbReference type="STRING" id="8840.ENSAPLP00000013826"/>
<dbReference type="InterPro" id="IPR001958">
    <property type="entry name" value="Tet-R_TetA/multi-R_MdtG-like"/>
</dbReference>
<dbReference type="InterPro" id="IPR011701">
    <property type="entry name" value="MFS"/>
</dbReference>
<feature type="region of interest" description="Disordered" evidence="7">
    <location>
        <begin position="569"/>
        <end position="602"/>
    </location>
</feature>
<dbReference type="PRINTS" id="PR01035">
    <property type="entry name" value="TCRTETA"/>
</dbReference>
<feature type="transmembrane region" description="Helical" evidence="8">
    <location>
        <begin position="152"/>
        <end position="174"/>
    </location>
</feature>
<comment type="subcellular location">
    <subcellularLocation>
        <location evidence="1">Membrane</location>
        <topology evidence="1">Multi-pass membrane protein</topology>
    </subcellularLocation>
</comment>
<dbReference type="Gene3D" id="1.20.1250.20">
    <property type="entry name" value="MFS general substrate transporter like domains"/>
    <property type="match status" value="1"/>
</dbReference>
<comment type="similarity">
    <text evidence="2">Belongs to the major facilitator superfamily.</text>
</comment>
<dbReference type="InterPro" id="IPR036259">
    <property type="entry name" value="MFS_trans_sf"/>
</dbReference>
<reference evidence="10" key="2">
    <citation type="submission" date="2025-08" db="UniProtKB">
        <authorList>
            <consortium name="Ensembl"/>
        </authorList>
    </citation>
    <scope>IDENTIFICATION</scope>
</reference>
<dbReference type="SUPFAM" id="SSF103473">
    <property type="entry name" value="MFS general substrate transporter"/>
    <property type="match status" value="1"/>
</dbReference>
<feature type="transmembrane region" description="Helical" evidence="8">
    <location>
        <begin position="544"/>
        <end position="562"/>
    </location>
</feature>
<evidence type="ECO:0000313" key="10">
    <source>
        <dbReference type="Ensembl" id="ENSAPLP00000013826.2"/>
    </source>
</evidence>
<feature type="compositionally biased region" description="Pro residues" evidence="7">
    <location>
        <begin position="1"/>
        <end position="10"/>
    </location>
</feature>
<keyword evidence="4 8" id="KW-0812">Transmembrane</keyword>
<dbReference type="PANTHER" id="PTHR23504:SF32">
    <property type="entry name" value="HIPPOCAMPUS ABUNDANT TRANSCRIPT-LIKE PROTEIN 1"/>
    <property type="match status" value="1"/>
</dbReference>
<keyword evidence="3" id="KW-0813">Transport</keyword>
<evidence type="ECO:0000256" key="1">
    <source>
        <dbReference type="ARBA" id="ARBA00004141"/>
    </source>
</evidence>
<dbReference type="OMA" id="CYASTLK"/>
<dbReference type="InterPro" id="IPR020846">
    <property type="entry name" value="MFS_dom"/>
</dbReference>
<feature type="compositionally biased region" description="Low complexity" evidence="7">
    <location>
        <begin position="575"/>
        <end position="585"/>
    </location>
</feature>
<feature type="transmembrane region" description="Helical" evidence="8">
    <location>
        <begin position="186"/>
        <end position="207"/>
    </location>
</feature>
<accession>U3J2U9</accession>
<dbReference type="PROSITE" id="PS50850">
    <property type="entry name" value="MFS"/>
    <property type="match status" value="1"/>
</dbReference>
<dbReference type="HOGENOM" id="CLU_001265_10_5_1"/>
<dbReference type="GeneTree" id="ENSGT00940000156081"/>
<evidence type="ECO:0000256" key="4">
    <source>
        <dbReference type="ARBA" id="ARBA00022692"/>
    </source>
</evidence>
<feature type="compositionally biased region" description="Pro residues" evidence="7">
    <location>
        <begin position="60"/>
        <end position="82"/>
    </location>
</feature>
<feature type="transmembrane region" description="Helical" evidence="8">
    <location>
        <begin position="242"/>
        <end position="262"/>
    </location>
</feature>